<evidence type="ECO:0000313" key="1">
    <source>
        <dbReference type="EMBL" id="GJS99970.1"/>
    </source>
</evidence>
<evidence type="ECO:0000313" key="2">
    <source>
        <dbReference type="Proteomes" id="UP001151760"/>
    </source>
</evidence>
<reference evidence="1" key="1">
    <citation type="journal article" date="2022" name="Int. J. Mol. Sci.">
        <title>Draft Genome of Tanacetum Coccineum: Genomic Comparison of Closely Related Tanacetum-Family Plants.</title>
        <authorList>
            <person name="Yamashiro T."/>
            <person name="Shiraishi A."/>
            <person name="Nakayama K."/>
            <person name="Satake H."/>
        </authorList>
    </citation>
    <scope>NUCLEOTIDE SEQUENCE</scope>
</reference>
<reference evidence="1" key="2">
    <citation type="submission" date="2022-01" db="EMBL/GenBank/DDBJ databases">
        <authorList>
            <person name="Yamashiro T."/>
            <person name="Shiraishi A."/>
            <person name="Satake H."/>
            <person name="Nakayama K."/>
        </authorList>
    </citation>
    <scope>NUCLEOTIDE SEQUENCE</scope>
</reference>
<protein>
    <submittedName>
        <fullName evidence="1">Uncharacterized protein</fullName>
    </submittedName>
</protein>
<dbReference type="EMBL" id="BQNB010012159">
    <property type="protein sequence ID" value="GJS99970.1"/>
    <property type="molecule type" value="Genomic_DNA"/>
</dbReference>
<name>A0ABQ5AFM8_9ASTR</name>
<comment type="caution">
    <text evidence="1">The sequence shown here is derived from an EMBL/GenBank/DDBJ whole genome shotgun (WGS) entry which is preliminary data.</text>
</comment>
<sequence length="140" mass="15974">MRCNNYVVLQSIPCSPECKIVGQILLDHPLSYAVTATTDVPVTVGYQGVVDKVSAFYTKFLAQPWQTMFKKFPSIPQRLDEDYHSIKDDIPLVSVYSTWNVLFQGMLISDAFLTDEIHATDDYKEYKMVFVVVEVPMNQP</sequence>
<dbReference type="Proteomes" id="UP001151760">
    <property type="component" value="Unassembled WGS sequence"/>
</dbReference>
<organism evidence="1 2">
    <name type="scientific">Tanacetum coccineum</name>
    <dbReference type="NCBI Taxonomy" id="301880"/>
    <lineage>
        <taxon>Eukaryota</taxon>
        <taxon>Viridiplantae</taxon>
        <taxon>Streptophyta</taxon>
        <taxon>Embryophyta</taxon>
        <taxon>Tracheophyta</taxon>
        <taxon>Spermatophyta</taxon>
        <taxon>Magnoliopsida</taxon>
        <taxon>eudicotyledons</taxon>
        <taxon>Gunneridae</taxon>
        <taxon>Pentapetalae</taxon>
        <taxon>asterids</taxon>
        <taxon>campanulids</taxon>
        <taxon>Asterales</taxon>
        <taxon>Asteraceae</taxon>
        <taxon>Asteroideae</taxon>
        <taxon>Anthemideae</taxon>
        <taxon>Anthemidinae</taxon>
        <taxon>Tanacetum</taxon>
    </lineage>
</organism>
<keyword evidence="2" id="KW-1185">Reference proteome</keyword>
<accession>A0ABQ5AFM8</accession>
<gene>
    <name evidence="1" type="ORF">Tco_0821140</name>
</gene>
<proteinExistence type="predicted"/>